<evidence type="ECO:0000259" key="2">
    <source>
        <dbReference type="PROSITE" id="PS51084"/>
    </source>
</evidence>
<dbReference type="Proteomes" id="UP000199600">
    <property type="component" value="Unassembled WGS sequence"/>
</dbReference>
<dbReference type="InterPro" id="IPR036265">
    <property type="entry name" value="HIT-like_sf"/>
</dbReference>
<dbReference type="AlphaFoldDB" id="A0A1A8XJZ1"/>
<feature type="short sequence motif" description="Histidine triad motif" evidence="1">
    <location>
        <begin position="92"/>
        <end position="96"/>
    </location>
</feature>
<dbReference type="GO" id="GO:0003824">
    <property type="term" value="F:catalytic activity"/>
    <property type="evidence" value="ECO:0007669"/>
    <property type="project" value="InterPro"/>
</dbReference>
<protein>
    <submittedName>
        <fullName evidence="3">Histidine triad (HIT) protein</fullName>
    </submittedName>
</protein>
<feature type="domain" description="HIT" evidence="2">
    <location>
        <begin position="6"/>
        <end position="107"/>
    </location>
</feature>
<name>A0A1A8XJZ1_9RHOO</name>
<dbReference type="InterPro" id="IPR011146">
    <property type="entry name" value="HIT-like"/>
</dbReference>
<keyword evidence="4" id="KW-1185">Reference proteome</keyword>
<organism evidence="3 4">
    <name type="scientific">Candidatus Propionivibrio aalborgensis</name>
    <dbReference type="NCBI Taxonomy" id="1860101"/>
    <lineage>
        <taxon>Bacteria</taxon>
        <taxon>Pseudomonadati</taxon>
        <taxon>Pseudomonadota</taxon>
        <taxon>Betaproteobacteria</taxon>
        <taxon>Rhodocyclales</taxon>
        <taxon>Rhodocyclaceae</taxon>
        <taxon>Propionivibrio</taxon>
    </lineage>
</organism>
<dbReference type="SUPFAM" id="SSF54197">
    <property type="entry name" value="HIT-like"/>
    <property type="match status" value="1"/>
</dbReference>
<dbReference type="PROSITE" id="PS51084">
    <property type="entry name" value="HIT_2"/>
    <property type="match status" value="1"/>
</dbReference>
<evidence type="ECO:0000313" key="3">
    <source>
        <dbReference type="EMBL" id="SBT05499.1"/>
    </source>
</evidence>
<evidence type="ECO:0000256" key="1">
    <source>
        <dbReference type="PROSITE-ProRule" id="PRU00464"/>
    </source>
</evidence>
<dbReference type="EMBL" id="FLQY01000064">
    <property type="protein sequence ID" value="SBT05499.1"/>
    <property type="molecule type" value="Genomic_DNA"/>
</dbReference>
<proteinExistence type="predicted"/>
<sequence>MVEPCKTCELCASPGGELVWKSALCRVVLIDDTDYPGFCRVILNRHEPEMTDLAVNERQAMMRVVFAVESALRHLINPDKINLASLGNVTPHVHWHVIPRWREDRCFPNPIWGLAQRTDVALPAKIDLSILRKALAEQLGEPIVSRERSFP</sequence>
<gene>
    <name evidence="3" type="ORF">PROAA_1560007</name>
</gene>
<accession>A0A1A8XJZ1</accession>
<reference evidence="3 4" key="1">
    <citation type="submission" date="2016-06" db="EMBL/GenBank/DDBJ databases">
        <authorList>
            <person name="Kjaerup R.B."/>
            <person name="Dalgaard T.S."/>
            <person name="Juul-Madsen H.R."/>
        </authorList>
    </citation>
    <scope>NUCLEOTIDE SEQUENCE [LARGE SCALE GENOMIC DNA]</scope>
    <source>
        <strain evidence="3">2</strain>
    </source>
</reference>
<dbReference type="Gene3D" id="3.30.428.10">
    <property type="entry name" value="HIT-like"/>
    <property type="match status" value="1"/>
</dbReference>
<evidence type="ECO:0000313" key="4">
    <source>
        <dbReference type="Proteomes" id="UP000199600"/>
    </source>
</evidence>
<dbReference type="Pfam" id="PF01230">
    <property type="entry name" value="HIT"/>
    <property type="match status" value="1"/>
</dbReference>